<dbReference type="Pfam" id="PF00622">
    <property type="entry name" value="SPRY"/>
    <property type="match status" value="1"/>
</dbReference>
<gene>
    <name evidence="6" type="ORF">CMUS01_11344</name>
</gene>
<protein>
    <submittedName>
        <fullName evidence="6">Ankyrin-1</fullName>
    </submittedName>
</protein>
<evidence type="ECO:0000256" key="4">
    <source>
        <dbReference type="SAM" id="MobiDB-lite"/>
    </source>
</evidence>
<dbReference type="PRINTS" id="PR01415">
    <property type="entry name" value="ANKYRIN"/>
</dbReference>
<dbReference type="InterPro" id="IPR013320">
    <property type="entry name" value="ConA-like_dom_sf"/>
</dbReference>
<dbReference type="InterPro" id="IPR043136">
    <property type="entry name" value="B30.2/SPRY_sf"/>
</dbReference>
<dbReference type="InterPro" id="IPR044736">
    <property type="entry name" value="Gid1/RanBPM/SPLA_SPRY"/>
</dbReference>
<feature type="repeat" description="ANK" evidence="3">
    <location>
        <begin position="1391"/>
        <end position="1423"/>
    </location>
</feature>
<feature type="repeat" description="ANK" evidence="3">
    <location>
        <begin position="1157"/>
        <end position="1189"/>
    </location>
</feature>
<dbReference type="Gene3D" id="1.25.40.20">
    <property type="entry name" value="Ankyrin repeat-containing domain"/>
    <property type="match status" value="4"/>
</dbReference>
<evidence type="ECO:0000313" key="7">
    <source>
        <dbReference type="Proteomes" id="UP000639643"/>
    </source>
</evidence>
<dbReference type="Pfam" id="PF12796">
    <property type="entry name" value="Ank_2"/>
    <property type="match status" value="6"/>
</dbReference>
<feature type="compositionally biased region" description="Basic and acidic residues" evidence="4">
    <location>
        <begin position="98"/>
        <end position="108"/>
    </location>
</feature>
<feature type="repeat" description="ANK" evidence="3">
    <location>
        <begin position="1459"/>
        <end position="1491"/>
    </location>
</feature>
<evidence type="ECO:0000259" key="5">
    <source>
        <dbReference type="PROSITE" id="PS50188"/>
    </source>
</evidence>
<dbReference type="SMART" id="SM00248">
    <property type="entry name" value="ANK"/>
    <property type="match status" value="25"/>
</dbReference>
<feature type="repeat" description="ANK" evidence="3">
    <location>
        <begin position="1524"/>
        <end position="1556"/>
    </location>
</feature>
<dbReference type="InterPro" id="IPR036770">
    <property type="entry name" value="Ankyrin_rpt-contain_sf"/>
</dbReference>
<feature type="repeat" description="ANK" evidence="3">
    <location>
        <begin position="1062"/>
        <end position="1094"/>
    </location>
</feature>
<proteinExistence type="predicted"/>
<dbReference type="InterPro" id="IPR056884">
    <property type="entry name" value="NPHP3-like_N"/>
</dbReference>
<evidence type="ECO:0000256" key="3">
    <source>
        <dbReference type="PROSITE-ProRule" id="PRU00023"/>
    </source>
</evidence>
<dbReference type="PANTHER" id="PTHR24198:SF165">
    <property type="entry name" value="ANKYRIN REPEAT-CONTAINING PROTEIN-RELATED"/>
    <property type="match status" value="1"/>
</dbReference>
<feature type="compositionally biased region" description="Polar residues" evidence="4">
    <location>
        <begin position="226"/>
        <end position="235"/>
    </location>
</feature>
<feature type="repeat" description="ANK" evidence="3">
    <location>
        <begin position="1426"/>
        <end position="1458"/>
    </location>
</feature>
<dbReference type="PROSITE" id="PS50188">
    <property type="entry name" value="B302_SPRY"/>
    <property type="match status" value="1"/>
</dbReference>
<dbReference type="PROSITE" id="PS50297">
    <property type="entry name" value="ANK_REP_REGION"/>
    <property type="match status" value="12"/>
</dbReference>
<dbReference type="Proteomes" id="UP000639643">
    <property type="component" value="Unassembled WGS sequence"/>
</dbReference>
<feature type="repeat" description="ANK" evidence="3">
    <location>
        <begin position="961"/>
        <end position="993"/>
    </location>
</feature>
<feature type="repeat" description="ANK" evidence="3">
    <location>
        <begin position="927"/>
        <end position="960"/>
    </location>
</feature>
<name>A0A8H6JZQ3_9PEZI</name>
<dbReference type="Pfam" id="PF00023">
    <property type="entry name" value="Ank"/>
    <property type="match status" value="3"/>
</dbReference>
<feature type="region of interest" description="Disordered" evidence="4">
    <location>
        <begin position="72"/>
        <end position="108"/>
    </location>
</feature>
<dbReference type="SUPFAM" id="SSF49899">
    <property type="entry name" value="Concanavalin A-like lectins/glucanases"/>
    <property type="match status" value="1"/>
</dbReference>
<feature type="repeat" description="ANK" evidence="3">
    <location>
        <begin position="1223"/>
        <end position="1255"/>
    </location>
</feature>
<dbReference type="Pfam" id="PF13637">
    <property type="entry name" value="Ank_4"/>
    <property type="match status" value="1"/>
</dbReference>
<feature type="region of interest" description="Disordered" evidence="4">
    <location>
        <begin position="225"/>
        <end position="257"/>
    </location>
</feature>
<dbReference type="PANTHER" id="PTHR24198">
    <property type="entry name" value="ANKYRIN REPEAT AND PROTEIN KINASE DOMAIN-CONTAINING PROTEIN"/>
    <property type="match status" value="1"/>
</dbReference>
<dbReference type="Pfam" id="PF24883">
    <property type="entry name" value="NPHP3_N"/>
    <property type="match status" value="1"/>
</dbReference>
<feature type="repeat" description="ANK" evidence="3">
    <location>
        <begin position="1190"/>
        <end position="1222"/>
    </location>
</feature>
<accession>A0A8H6JZQ3</accession>
<evidence type="ECO:0000256" key="2">
    <source>
        <dbReference type="ARBA" id="ARBA00023043"/>
    </source>
</evidence>
<dbReference type="Gene3D" id="2.60.120.920">
    <property type="match status" value="1"/>
</dbReference>
<feature type="domain" description="B30.2/SPRY" evidence="5">
    <location>
        <begin position="1905"/>
        <end position="2108"/>
    </location>
</feature>
<dbReference type="InterPro" id="IPR027417">
    <property type="entry name" value="P-loop_NTPase"/>
</dbReference>
<feature type="repeat" description="ANK" evidence="3">
    <location>
        <begin position="1287"/>
        <end position="1307"/>
    </location>
</feature>
<keyword evidence="2 3" id="KW-0040">ANK repeat</keyword>
<evidence type="ECO:0000313" key="6">
    <source>
        <dbReference type="EMBL" id="KAF6821781.1"/>
    </source>
</evidence>
<dbReference type="OrthoDB" id="4823281at2759"/>
<dbReference type="SUPFAM" id="SSF48403">
    <property type="entry name" value="Ankyrin repeat"/>
    <property type="match status" value="3"/>
</dbReference>
<dbReference type="PROSITE" id="PS50088">
    <property type="entry name" value="ANK_REPEAT"/>
    <property type="match status" value="14"/>
</dbReference>
<reference evidence="6" key="1">
    <citation type="journal article" date="2020" name="Phytopathology">
        <title>Genome Sequence Resources of Colletotrichum truncatum, C. plurivorum, C. musicola, and C. sojae: Four Species Pathogenic to Soybean (Glycine max).</title>
        <authorList>
            <person name="Rogerio F."/>
            <person name="Boufleur T.R."/>
            <person name="Ciampi-Guillardi M."/>
            <person name="Sukno S.A."/>
            <person name="Thon M.R."/>
            <person name="Massola Junior N.S."/>
            <person name="Baroncelli R."/>
        </authorList>
    </citation>
    <scope>NUCLEOTIDE SEQUENCE</scope>
    <source>
        <strain evidence="6">LFN0074</strain>
    </source>
</reference>
<dbReference type="SMART" id="SM00449">
    <property type="entry name" value="SPRY"/>
    <property type="match status" value="1"/>
</dbReference>
<organism evidence="6 7">
    <name type="scientific">Colletotrichum musicola</name>
    <dbReference type="NCBI Taxonomy" id="2175873"/>
    <lineage>
        <taxon>Eukaryota</taxon>
        <taxon>Fungi</taxon>
        <taxon>Dikarya</taxon>
        <taxon>Ascomycota</taxon>
        <taxon>Pezizomycotina</taxon>
        <taxon>Sordariomycetes</taxon>
        <taxon>Hypocreomycetidae</taxon>
        <taxon>Glomerellales</taxon>
        <taxon>Glomerellaceae</taxon>
        <taxon>Colletotrichum</taxon>
        <taxon>Colletotrichum orchidearum species complex</taxon>
    </lineage>
</organism>
<evidence type="ECO:0000256" key="1">
    <source>
        <dbReference type="ARBA" id="ARBA00022737"/>
    </source>
</evidence>
<keyword evidence="1" id="KW-0677">Repeat</keyword>
<feature type="repeat" description="ANK" evidence="3">
    <location>
        <begin position="1557"/>
        <end position="1589"/>
    </location>
</feature>
<dbReference type="SUPFAM" id="SSF52540">
    <property type="entry name" value="P-loop containing nucleoside triphosphate hydrolases"/>
    <property type="match status" value="1"/>
</dbReference>
<dbReference type="CDD" id="cd12885">
    <property type="entry name" value="SPRY_RanBP_like"/>
    <property type="match status" value="1"/>
</dbReference>
<keyword evidence="7" id="KW-1185">Reference proteome</keyword>
<comment type="caution">
    <text evidence="6">The sequence shown here is derived from an EMBL/GenBank/DDBJ whole genome shotgun (WGS) entry which is preliminary data.</text>
</comment>
<feature type="repeat" description="ANK" evidence="3">
    <location>
        <begin position="1026"/>
        <end position="1061"/>
    </location>
</feature>
<dbReference type="InterPro" id="IPR002110">
    <property type="entry name" value="Ankyrin_rpt"/>
</dbReference>
<feature type="repeat" description="ANK" evidence="3">
    <location>
        <begin position="1678"/>
        <end position="1710"/>
    </location>
</feature>
<dbReference type="InterPro" id="IPR001870">
    <property type="entry name" value="B30.2/SPRY"/>
</dbReference>
<dbReference type="EMBL" id="WIGM01000570">
    <property type="protein sequence ID" value="KAF6821781.1"/>
    <property type="molecule type" value="Genomic_DNA"/>
</dbReference>
<sequence length="2120" mass="233784">MRGDASAIYALTASSIHLVGFPRAEAGRALDVSSRVVSPTEWAELVPHLAPEAQVKSFVLFGDKAAAIASLGPTPTGRRGAGFHQEDEDLNSGNQGDSEARDYTSHQAKESCDGERYLTARGLEQEARLLLDQAKTWHLETKSDWRPIIFVAYGLGGLVVKQAMVIANTESRYCDVALRTHQLVFVATPHNDADLATWEDILDEMIIAGDIKIKGRRSRILDELPSFQSSTSTGEDPSLSPGRPQMPQLLTTKKGPVTEPDLRGFLFPETLITDYMWNTEKLESSLFFADLLDFLQEFRSPPNHLIYRSTTLQVLDAQLDLDMSMRHVSKWQPSEQHSTQVVGPPGYGKATLVKLIAQKVMRYTHNAILLDGFLKPFQAVNLNVRTLLRAFIHQIVSQRPTLFPHIRPLYLKHRQSYGIKSPELLWTFLHILLRVSSEDWKIVIAVNDVHLWPKKVQLSLGALEEFLRSLNTNYLIISSSNSEIPDLFLASRQLIDLGLDDSHRNSFIKARAKAALFAQTDMPARTVPSGFREISLPDQLPVANVELYAKLLSRSVLISTSEAVDAALSDFPETEDVILSRCIETINPNLLSWCSSAISWVQKAARPLRMRELAVAVAIVHGPLELGNLISRIPTSIESDIARHMDVLLRVEMDVVHLYNASTRRFLAETRPEVQILQLSSHESLGCLCLQYIIEVVSKVPLDVCLAHLTWRGQAEGQNGRQADLEFLEYAVQNWPAHYHARIAKHSECDPQGPIKKSDELERSASEFLADDVVRKKWYRLFCSMSLPNDQVSDETGALEVATRLGLYSIVENLLMAQVGAPAETAGSAATSTSELGKLLRIAVRYGHSDLVNLLLRKGAETRDAVLEAAGLGQVDYLEKLLPEEASQDSHGGRLESALYEAAQAGSLSAVSFLARDSLEWTWKNSQRSTLLHAAATGGKVEILKRMMMGRALDLNATDDDGRSPLMIATQLNCVLVVEMLCERGANTTLADKDGRTALHYAIIKGADIVTTLLQYNVSPISPDRRGQTPLHLACQLGYLDIVFLMIKALKDGQSVDVRNENGETPLHVAAICGNSNIVSFLLERGADPLVKDSSNRKPIDLAAAGGHLDVFEALYPSLDIDPLTSETLIMQSAAKGQLLIVRFLLKTIDNIDFHVEGESPLSVAASKGFTEVVRLLLQKKADPNFADEDGRTPLYRAVSRRHQDVAVVLLNAEADPNSLDEERWTPLHQAASRGMTKMVEALLRHGATKNARTVLKDTPLHLSLQYPETVEKLLEFEPELNSLNYAGLTPLHVAVASDYVQVVKILSGKERTLIHTPDEKGYTPLHRSIDSKNDGTGIFEVLWAEGGLDLQSPSYRDHPPILYALVAANLNVVRFLLARHPEMAATRDSEGYSSIHVAASYGHAEILEDLVKDPGNVGVDTSSSSGKTPLHLAATLEGKETVQKLLDLGAKVNAVDRAGSTALYFAAYHVRKETIICLLDAGADPNIHGADLWSPLHAAADSSEILDVLLSNKAKIDFVAEPEGWTTLMRAAYWWNEEGMRTLLRHGADIEIVDREGRTALHIAERESDPRLSTVLLEASAKVTVADASRRTPLHYAVASFNNDSSDDVDSFNNDNGSAVKVRELLDKGAVVNCKDDKGDTPLHCAAASRQCSRLLMETLIHSYREKDLAIDEKNHDQQTPLHQALILGTFDVAEMLLRQGASIDERDGEGRSCLAMAAAGPDVVQKVEFLLKAGSDRETPPALWTLDDKIAAFMNALATDRGVAKVLAKDESELFQHQAETFTFTVLGICLDAGEHDEAVEFLRLGASPFLHKAGQLSALQHPSLVLDPDSPFIKACLEMLDTDLRSPDEQFQALRLSIEHGWTEMYVKTSRWQPLLAVTDKDGWTIHHFLFQNDGRGSIGRIPSAPGSTTELRTPTKLMIPEFWANTHMENIVVFSSNSEEVQYLGPTDTSQNVSVRADHSFPPRGVSGALYYFEIDISSDNDEDAAAENAAIIGIGVCGEYVNMRNGYPGWSTHAPSMGYHSDDGRVYNNTKAEEVGKETGRTFTQGDTVGCGIDWDNGSIYFTLNGEWIGDCETSIIYRKIFPLITMGRKACKLRVNFGSTMYGEGQTFKFSSPL</sequence>
<dbReference type="InterPro" id="IPR003877">
    <property type="entry name" value="SPRY_dom"/>
</dbReference>